<organism evidence="1 2">
    <name type="scientific">Candidatus Woesebacteria bacterium RBG_13_36_22</name>
    <dbReference type="NCBI Taxonomy" id="1802478"/>
    <lineage>
        <taxon>Bacteria</taxon>
        <taxon>Candidatus Woeseibacteriota</taxon>
    </lineage>
</organism>
<sequence>MSLADMASMIFQEHDSGLKAVLDHVIKNSDKDDLQQIMMYLMVCNSHAFEKIALWVTCDGRTFLTRKEYKEGLSAKIQENNEFLTNYLTELPKAEGVMPLATEPLSDVPDVNDIPLPMLFYGVLLEVLYRFKRIWRKK</sequence>
<proteinExistence type="predicted"/>
<accession>A0A1F7X671</accession>
<evidence type="ECO:0000313" key="1">
    <source>
        <dbReference type="EMBL" id="OGM10517.1"/>
    </source>
</evidence>
<reference evidence="1 2" key="1">
    <citation type="journal article" date="2016" name="Nat. Commun.">
        <title>Thousands of microbial genomes shed light on interconnected biogeochemical processes in an aquifer system.</title>
        <authorList>
            <person name="Anantharaman K."/>
            <person name="Brown C.T."/>
            <person name="Hug L.A."/>
            <person name="Sharon I."/>
            <person name="Castelle C.J."/>
            <person name="Probst A.J."/>
            <person name="Thomas B.C."/>
            <person name="Singh A."/>
            <person name="Wilkins M.J."/>
            <person name="Karaoz U."/>
            <person name="Brodie E.L."/>
            <person name="Williams K.H."/>
            <person name="Hubbard S.S."/>
            <person name="Banfield J.F."/>
        </authorList>
    </citation>
    <scope>NUCLEOTIDE SEQUENCE [LARGE SCALE GENOMIC DNA]</scope>
</reference>
<dbReference type="AlphaFoldDB" id="A0A1F7X671"/>
<gene>
    <name evidence="1" type="ORF">A2Z67_02855</name>
</gene>
<name>A0A1F7X671_9BACT</name>
<dbReference type="Proteomes" id="UP000176939">
    <property type="component" value="Unassembled WGS sequence"/>
</dbReference>
<comment type="caution">
    <text evidence="1">The sequence shown here is derived from an EMBL/GenBank/DDBJ whole genome shotgun (WGS) entry which is preliminary data.</text>
</comment>
<protein>
    <submittedName>
        <fullName evidence="1">Uncharacterized protein</fullName>
    </submittedName>
</protein>
<evidence type="ECO:0000313" key="2">
    <source>
        <dbReference type="Proteomes" id="UP000176939"/>
    </source>
</evidence>
<dbReference type="EMBL" id="MGFQ01000007">
    <property type="protein sequence ID" value="OGM10517.1"/>
    <property type="molecule type" value="Genomic_DNA"/>
</dbReference>